<evidence type="ECO:0000313" key="1">
    <source>
        <dbReference type="EMBL" id="GAD27398.1"/>
    </source>
</evidence>
<comment type="caution">
    <text evidence="1">The sequence shown here is derived from an EMBL/GenBank/DDBJ whole genome shotgun (WGS) entry which is preliminary data.</text>
</comment>
<protein>
    <submittedName>
        <fullName evidence="1">Uncharacterized protein</fullName>
    </submittedName>
</protein>
<sequence>MGCLSGRLLRAFFRAQKALMPLNAFLGLRACFQPCGIGLIQSLPRCTFPSGNLFQCLKGLFTLSLKLGASLVRQKSGGRLGMGCPVLSQTSCRGLKTAVQICLGFFQNIQALPPFCEGSALEFHRQTCILKLRKSVCFSLSGILSLTDGDINLLAQVLKNIIVRPVFLQRSQFCFKCLKSPCLSIKSRRQSIQSAFQPIAADGFCISQTDCFFQRRGLSAFERCELVLLFGGLSALFRKLGVFLFLSLKISEGSCVGSLIL</sequence>
<accession>A0ABQ0IYY6</accession>
<dbReference type="Proteomes" id="UP000018209">
    <property type="component" value="Unassembled WGS sequence"/>
</dbReference>
<evidence type="ECO:0000313" key="2">
    <source>
        <dbReference type="Proteomes" id="UP000018209"/>
    </source>
</evidence>
<name>A0ABQ0IYY6_GLUTH</name>
<keyword evidence="2" id="KW-1185">Reference proteome</keyword>
<dbReference type="EMBL" id="BASM01000029">
    <property type="protein sequence ID" value="GAD27398.1"/>
    <property type="molecule type" value="Genomic_DNA"/>
</dbReference>
<organism evidence="1 2">
    <name type="scientific">Gluconobacter thailandicus NBRC 3257</name>
    <dbReference type="NCBI Taxonomy" id="1381097"/>
    <lineage>
        <taxon>Bacteria</taxon>
        <taxon>Pseudomonadati</taxon>
        <taxon>Pseudomonadota</taxon>
        <taxon>Alphaproteobacteria</taxon>
        <taxon>Acetobacterales</taxon>
        <taxon>Acetobacteraceae</taxon>
        <taxon>Gluconobacter</taxon>
    </lineage>
</organism>
<reference evidence="1 2" key="1">
    <citation type="submission" date="2013-08" db="EMBL/GenBank/DDBJ databases">
        <title>Gluconobacter thailandicus NBRC 3257 whole genome sequence.</title>
        <authorList>
            <person name="Matsutani M."/>
            <person name="Yakushi T."/>
            <person name="Matsushita K."/>
        </authorList>
    </citation>
    <scope>NUCLEOTIDE SEQUENCE [LARGE SCALE GENOMIC DNA]</scope>
    <source>
        <strain evidence="1 2">NBRC 3257</strain>
    </source>
</reference>
<proteinExistence type="predicted"/>
<gene>
    <name evidence="1" type="ORF">NBRC3257_2397</name>
</gene>